<dbReference type="EMBL" id="BORC01000009">
    <property type="protein sequence ID" value="GIN63941.1"/>
    <property type="molecule type" value="Genomic_DNA"/>
</dbReference>
<organism evidence="1 2">
    <name type="scientific">Robertmurraya siralis</name>
    <dbReference type="NCBI Taxonomy" id="77777"/>
    <lineage>
        <taxon>Bacteria</taxon>
        <taxon>Bacillati</taxon>
        <taxon>Bacillota</taxon>
        <taxon>Bacilli</taxon>
        <taxon>Bacillales</taxon>
        <taxon>Bacillaceae</taxon>
        <taxon>Robertmurraya</taxon>
    </lineage>
</organism>
<dbReference type="SUPFAM" id="SSF48371">
    <property type="entry name" value="ARM repeat"/>
    <property type="match status" value="1"/>
</dbReference>
<dbReference type="Gene3D" id="1.25.40.750">
    <property type="entry name" value="Domain of unknown function DUF5071"/>
    <property type="match status" value="1"/>
</dbReference>
<gene>
    <name evidence="1" type="ORF">J27TS8_39340</name>
</gene>
<evidence type="ECO:0008006" key="3">
    <source>
        <dbReference type="Google" id="ProtNLM"/>
    </source>
</evidence>
<dbReference type="InterPro" id="IPR016024">
    <property type="entry name" value="ARM-type_fold"/>
</dbReference>
<comment type="caution">
    <text evidence="1">The sequence shown here is derived from an EMBL/GenBank/DDBJ whole genome shotgun (WGS) entry which is preliminary data.</text>
</comment>
<protein>
    <recommendedName>
        <fullName evidence="3">DUF5071 domain-containing protein</fullName>
    </recommendedName>
</protein>
<proteinExistence type="predicted"/>
<dbReference type="InterPro" id="IPR038692">
    <property type="entry name" value="Cthe_2751_sf"/>
</dbReference>
<dbReference type="RefSeq" id="WP_244988981.1">
    <property type="nucleotide sequence ID" value="NZ_BORC01000009.1"/>
</dbReference>
<dbReference type="Proteomes" id="UP000682111">
    <property type="component" value="Unassembled WGS sequence"/>
</dbReference>
<evidence type="ECO:0000313" key="2">
    <source>
        <dbReference type="Proteomes" id="UP000682111"/>
    </source>
</evidence>
<reference evidence="1" key="1">
    <citation type="submission" date="2021-03" db="EMBL/GenBank/DDBJ databases">
        <title>Antimicrobial resistance genes in bacteria isolated from Japanese honey, and their potential for conferring macrolide and lincosamide resistance in the American foulbrood pathogen Paenibacillus larvae.</title>
        <authorList>
            <person name="Okamoto M."/>
            <person name="Kumagai M."/>
            <person name="Kanamori H."/>
            <person name="Takamatsu D."/>
        </authorList>
    </citation>
    <scope>NUCLEOTIDE SEQUENCE</scope>
    <source>
        <strain evidence="1">J27TS8</strain>
    </source>
</reference>
<keyword evidence="2" id="KW-1185">Reference proteome</keyword>
<dbReference type="AlphaFoldDB" id="A0A919WKU1"/>
<sequence>MMTKFIELEDEAILYYVYNLNWLLPKENQEEAIDILSKIDPNKADMILPKYGKECWENGVQVLKIMGYPSNKKALPRLAALLQDRNWPGALEAIELFRSLGKEIALPYIENACLEAIEQNDLDWLEHLFFACESLDYHEEDFSNTKAYGFMKESAQSLQ</sequence>
<name>A0A919WKU1_9BACI</name>
<accession>A0A919WKU1</accession>
<evidence type="ECO:0000313" key="1">
    <source>
        <dbReference type="EMBL" id="GIN63941.1"/>
    </source>
</evidence>